<protein>
    <submittedName>
        <fullName evidence="5">GNAT family N-acetyltransferase</fullName>
    </submittedName>
</protein>
<proteinExistence type="predicted"/>
<keyword evidence="2" id="KW-0012">Acyltransferase</keyword>
<dbReference type="Gene3D" id="3.40.630.30">
    <property type="match status" value="1"/>
</dbReference>
<keyword evidence="3" id="KW-0812">Transmembrane</keyword>
<evidence type="ECO:0000256" key="1">
    <source>
        <dbReference type="ARBA" id="ARBA00022679"/>
    </source>
</evidence>
<evidence type="ECO:0000313" key="5">
    <source>
        <dbReference type="EMBL" id="UXX80271.1"/>
    </source>
</evidence>
<dbReference type="InterPro" id="IPR016181">
    <property type="entry name" value="Acyl_CoA_acyltransferase"/>
</dbReference>
<feature type="transmembrane region" description="Helical" evidence="3">
    <location>
        <begin position="47"/>
        <end position="68"/>
    </location>
</feature>
<reference evidence="5" key="1">
    <citation type="submission" date="2022-10" db="EMBL/GenBank/DDBJ databases">
        <title>Comparative genomics and taxonomic characterization of three novel marine species of genus Reichenbachiella exhibiting antioxidant and polysaccharide degradation activities.</title>
        <authorList>
            <person name="Muhammad N."/>
            <person name="Lee Y.-J."/>
            <person name="Ko J."/>
            <person name="Kim S.-G."/>
        </authorList>
    </citation>
    <scope>NUCLEOTIDE SEQUENCE</scope>
    <source>
        <strain evidence="5">Wsw4-B4</strain>
    </source>
</reference>
<dbReference type="Pfam" id="PF00583">
    <property type="entry name" value="Acetyltransf_1"/>
    <property type="match status" value="1"/>
</dbReference>
<dbReference type="PANTHER" id="PTHR10545:SF29">
    <property type="entry name" value="GH14572P-RELATED"/>
    <property type="match status" value="1"/>
</dbReference>
<keyword evidence="1" id="KW-0808">Transferase</keyword>
<keyword evidence="3" id="KW-0472">Membrane</keyword>
<dbReference type="RefSeq" id="WP_263052001.1">
    <property type="nucleotide sequence ID" value="NZ_CP106735.1"/>
</dbReference>
<feature type="domain" description="N-acetyltransferase" evidence="4">
    <location>
        <begin position="1"/>
        <end position="148"/>
    </location>
</feature>
<dbReference type="SUPFAM" id="SSF55729">
    <property type="entry name" value="Acyl-CoA N-acyltransferases (Nat)"/>
    <property type="match status" value="1"/>
</dbReference>
<keyword evidence="6" id="KW-1185">Reference proteome</keyword>
<evidence type="ECO:0000313" key="6">
    <source>
        <dbReference type="Proteomes" id="UP001062165"/>
    </source>
</evidence>
<dbReference type="Proteomes" id="UP001062165">
    <property type="component" value="Chromosome"/>
</dbReference>
<dbReference type="InterPro" id="IPR000182">
    <property type="entry name" value="GNAT_dom"/>
</dbReference>
<dbReference type="EMBL" id="CP106735">
    <property type="protein sequence ID" value="UXX80271.1"/>
    <property type="molecule type" value="Genomic_DNA"/>
</dbReference>
<dbReference type="InterPro" id="IPR051016">
    <property type="entry name" value="Diverse_Substrate_AcTransf"/>
</dbReference>
<accession>A0ABY6D2A1</accession>
<organism evidence="5 6">
    <name type="scientific">Reichenbachiella carrageenanivorans</name>
    <dbReference type="NCBI Taxonomy" id="2979869"/>
    <lineage>
        <taxon>Bacteria</taxon>
        <taxon>Pseudomonadati</taxon>
        <taxon>Bacteroidota</taxon>
        <taxon>Cytophagia</taxon>
        <taxon>Cytophagales</taxon>
        <taxon>Reichenbachiellaceae</taxon>
        <taxon>Reichenbachiella</taxon>
    </lineage>
</organism>
<dbReference type="PANTHER" id="PTHR10545">
    <property type="entry name" value="DIAMINE N-ACETYLTRANSFERASE"/>
    <property type="match status" value="1"/>
</dbReference>
<evidence type="ECO:0000259" key="4">
    <source>
        <dbReference type="PROSITE" id="PS51186"/>
    </source>
</evidence>
<name>A0ABY6D2A1_9BACT</name>
<keyword evidence="3" id="KW-1133">Transmembrane helix</keyword>
<evidence type="ECO:0000256" key="3">
    <source>
        <dbReference type="SAM" id="Phobius"/>
    </source>
</evidence>
<sequence>MYLREGTAEDLPRLLELIYELAIYENAENQVSNTVERMKQDGFGPSAVFGFFVVEIDGVLVGAAVYYWRYSTWKGKRIYLEDLIVTDTYRGQGIGQLLFDQVIAHGKAEGASGMMWQVLDWNESAINFYKKYQASFDEEWLNCHIDFQ</sequence>
<dbReference type="CDD" id="cd04301">
    <property type="entry name" value="NAT_SF"/>
    <property type="match status" value="1"/>
</dbReference>
<evidence type="ECO:0000256" key="2">
    <source>
        <dbReference type="ARBA" id="ARBA00023315"/>
    </source>
</evidence>
<dbReference type="PROSITE" id="PS51186">
    <property type="entry name" value="GNAT"/>
    <property type="match status" value="1"/>
</dbReference>
<gene>
    <name evidence="5" type="ORF">N7E81_04045</name>
</gene>